<accession>A0A0C2MYH2</accession>
<feature type="compositionally biased region" description="Basic and acidic residues" evidence="1">
    <location>
        <begin position="83"/>
        <end position="119"/>
    </location>
</feature>
<sequence length="119" mass="13578">MDLDQDNITREIAHFVANKLNTIPDLDIPTEESRIIMAKHLNSRPLTDILINNQKDHTSTEILDDVQKDNSSPSQPVQAIPDDSDHANRIQDDLKTIDNDNEKSWTDSQEDKRDSSLFP</sequence>
<name>A0A0C2MYH2_THEKT</name>
<dbReference type="EMBL" id="JWZT01001255">
    <property type="protein sequence ID" value="KII72391.1"/>
    <property type="molecule type" value="Genomic_DNA"/>
</dbReference>
<keyword evidence="3" id="KW-1185">Reference proteome</keyword>
<protein>
    <submittedName>
        <fullName evidence="2">Uncharacterized protein</fullName>
    </submittedName>
</protein>
<proteinExistence type="predicted"/>
<evidence type="ECO:0000313" key="3">
    <source>
        <dbReference type="Proteomes" id="UP000031668"/>
    </source>
</evidence>
<dbReference type="AlphaFoldDB" id="A0A0C2MYH2"/>
<organism evidence="2 3">
    <name type="scientific">Thelohanellus kitauei</name>
    <name type="common">Myxosporean</name>
    <dbReference type="NCBI Taxonomy" id="669202"/>
    <lineage>
        <taxon>Eukaryota</taxon>
        <taxon>Metazoa</taxon>
        <taxon>Cnidaria</taxon>
        <taxon>Myxozoa</taxon>
        <taxon>Myxosporea</taxon>
        <taxon>Bivalvulida</taxon>
        <taxon>Platysporina</taxon>
        <taxon>Myxobolidae</taxon>
        <taxon>Thelohanellus</taxon>
    </lineage>
</organism>
<dbReference type="Proteomes" id="UP000031668">
    <property type="component" value="Unassembled WGS sequence"/>
</dbReference>
<gene>
    <name evidence="2" type="ORF">RF11_10189</name>
</gene>
<reference evidence="2 3" key="1">
    <citation type="journal article" date="2014" name="Genome Biol. Evol.">
        <title>The genome of the myxosporean Thelohanellus kitauei shows adaptations to nutrient acquisition within its fish host.</title>
        <authorList>
            <person name="Yang Y."/>
            <person name="Xiong J."/>
            <person name="Zhou Z."/>
            <person name="Huo F."/>
            <person name="Miao W."/>
            <person name="Ran C."/>
            <person name="Liu Y."/>
            <person name="Zhang J."/>
            <person name="Feng J."/>
            <person name="Wang M."/>
            <person name="Wang M."/>
            <person name="Wang L."/>
            <person name="Yao B."/>
        </authorList>
    </citation>
    <scope>NUCLEOTIDE SEQUENCE [LARGE SCALE GENOMIC DNA]</scope>
    <source>
        <strain evidence="2">Wuqing</strain>
    </source>
</reference>
<feature type="region of interest" description="Disordered" evidence="1">
    <location>
        <begin position="58"/>
        <end position="119"/>
    </location>
</feature>
<evidence type="ECO:0000313" key="2">
    <source>
        <dbReference type="EMBL" id="KII72391.1"/>
    </source>
</evidence>
<evidence type="ECO:0000256" key="1">
    <source>
        <dbReference type="SAM" id="MobiDB-lite"/>
    </source>
</evidence>
<comment type="caution">
    <text evidence="2">The sequence shown here is derived from an EMBL/GenBank/DDBJ whole genome shotgun (WGS) entry which is preliminary data.</text>
</comment>